<dbReference type="InterPro" id="IPR000182">
    <property type="entry name" value="GNAT_dom"/>
</dbReference>
<dbReference type="Proteomes" id="UP001201812">
    <property type="component" value="Unassembled WGS sequence"/>
</dbReference>
<evidence type="ECO:0000256" key="10">
    <source>
        <dbReference type="ARBA" id="ARBA00048848"/>
    </source>
</evidence>
<dbReference type="SUPFAM" id="SSF55729">
    <property type="entry name" value="Acyl-CoA N-acyltransferases (Nat)"/>
    <property type="match status" value="1"/>
</dbReference>
<keyword evidence="4" id="KW-0156">Chromatin regulator</keyword>
<organism evidence="12 13">
    <name type="scientific">Ditylenchus destructor</name>
    <dbReference type="NCBI Taxonomy" id="166010"/>
    <lineage>
        <taxon>Eukaryota</taxon>
        <taxon>Metazoa</taxon>
        <taxon>Ecdysozoa</taxon>
        <taxon>Nematoda</taxon>
        <taxon>Chromadorea</taxon>
        <taxon>Rhabditida</taxon>
        <taxon>Tylenchina</taxon>
        <taxon>Tylenchomorpha</taxon>
        <taxon>Sphaerularioidea</taxon>
        <taxon>Anguinidae</taxon>
        <taxon>Anguininae</taxon>
        <taxon>Ditylenchus</taxon>
    </lineage>
</organism>
<dbReference type="PROSITE" id="PS51186">
    <property type="entry name" value="GNAT"/>
    <property type="match status" value="1"/>
</dbReference>
<dbReference type="AlphaFoldDB" id="A0AAD4NCV0"/>
<dbReference type="GO" id="GO:0004402">
    <property type="term" value="F:histone acetyltransferase activity"/>
    <property type="evidence" value="ECO:0007669"/>
    <property type="project" value="TreeGrafter"/>
</dbReference>
<comment type="catalytic activity">
    <reaction evidence="9">
        <text>L-lysyl-[protein] + acetyl-CoA = N(6)-acetyl-L-lysyl-[protein] + CoA + H(+)</text>
        <dbReference type="Rhea" id="RHEA:45948"/>
        <dbReference type="Rhea" id="RHEA-COMP:9752"/>
        <dbReference type="Rhea" id="RHEA-COMP:10731"/>
        <dbReference type="ChEBI" id="CHEBI:15378"/>
        <dbReference type="ChEBI" id="CHEBI:29969"/>
        <dbReference type="ChEBI" id="CHEBI:57287"/>
        <dbReference type="ChEBI" id="CHEBI:57288"/>
        <dbReference type="ChEBI" id="CHEBI:61930"/>
        <dbReference type="EC" id="2.3.1.48"/>
    </reaction>
</comment>
<evidence type="ECO:0000256" key="5">
    <source>
        <dbReference type="ARBA" id="ARBA00023315"/>
    </source>
</evidence>
<gene>
    <name evidence="12" type="ORF">DdX_05752</name>
</gene>
<evidence type="ECO:0000256" key="6">
    <source>
        <dbReference type="ARBA" id="ARBA00025774"/>
    </source>
</evidence>
<sequence length="238" mass="27274">MSTDHNEGNLGTDVGIYSIEFRSLSEGDIPGVKQLADKSLPKAYDIKFYNRILLTNEYFPLGCFGADNALLGFILGAYSHGKQPWRDFCMPDEETNFFEECEQKAAYVSLIAVAAENRGQGIGPFLMMQFINRLRKMDDANVVYLHVLKSNVTAIKMYLKIGFRIYCHLPRYYRLDDKHHDALILFRRLRGPIIKGAVYYDSSSNTATASIFDDQSKCENDRRRYCCDNRKKTGCHVM</sequence>
<dbReference type="EC" id="2.3.1.259" evidence="7"/>
<keyword evidence="5" id="KW-0012">Acyltransferase</keyword>
<comment type="catalytic activity">
    <reaction evidence="10">
        <text>N-terminal L-methionyl-[transmembrane protein] + acetyl-CoA = N-terminal N(alpha)-acetyl-L-methionyl-[transmembrane protein] + CoA + H(+)</text>
        <dbReference type="Rhea" id="RHEA:50604"/>
        <dbReference type="Rhea" id="RHEA-COMP:12745"/>
        <dbReference type="Rhea" id="RHEA-COMP:12746"/>
        <dbReference type="ChEBI" id="CHEBI:15378"/>
        <dbReference type="ChEBI" id="CHEBI:57287"/>
        <dbReference type="ChEBI" id="CHEBI:57288"/>
        <dbReference type="ChEBI" id="CHEBI:64731"/>
        <dbReference type="ChEBI" id="CHEBI:133414"/>
        <dbReference type="EC" id="2.3.1.259"/>
    </reaction>
</comment>
<evidence type="ECO:0000256" key="2">
    <source>
        <dbReference type="ARBA" id="ARBA00022679"/>
    </source>
</evidence>
<dbReference type="InterPro" id="IPR016181">
    <property type="entry name" value="Acyl_CoA_acyltransferase"/>
</dbReference>
<keyword evidence="3" id="KW-0159">Chromosome partition</keyword>
<name>A0AAD4NCV0_9BILA</name>
<accession>A0AAD4NCV0</accession>
<evidence type="ECO:0000256" key="8">
    <source>
        <dbReference type="ARBA" id="ARBA00026144"/>
    </source>
</evidence>
<evidence type="ECO:0000259" key="11">
    <source>
        <dbReference type="PROSITE" id="PS51186"/>
    </source>
</evidence>
<keyword evidence="13" id="KW-1185">Reference proteome</keyword>
<dbReference type="PANTHER" id="PTHR14744">
    <property type="entry name" value="N-ALPHA-ACETYLTRANSFERASE 60"/>
    <property type="match status" value="1"/>
</dbReference>
<reference evidence="12" key="1">
    <citation type="submission" date="2022-01" db="EMBL/GenBank/DDBJ databases">
        <title>Genome Sequence Resource for Two Populations of Ditylenchus destructor, the Migratory Endoparasitic Phytonematode.</title>
        <authorList>
            <person name="Zhang H."/>
            <person name="Lin R."/>
            <person name="Xie B."/>
        </authorList>
    </citation>
    <scope>NUCLEOTIDE SEQUENCE</scope>
    <source>
        <strain evidence="12">BazhouSP</strain>
    </source>
</reference>
<feature type="domain" description="N-acetyltransferase" evidence="11">
    <location>
        <begin position="19"/>
        <end position="190"/>
    </location>
</feature>
<comment type="similarity">
    <text evidence="6">Belongs to the acetyltransferase family. NAA60 subfamily.</text>
</comment>
<dbReference type="InterPro" id="IPR045141">
    <property type="entry name" value="NAA60-like"/>
</dbReference>
<dbReference type="GO" id="GO:0007059">
    <property type="term" value="P:chromosome segregation"/>
    <property type="evidence" value="ECO:0007669"/>
    <property type="project" value="UniProtKB-KW"/>
</dbReference>
<dbReference type="PANTHER" id="PTHR14744:SF15">
    <property type="entry name" value="N-ALPHA-ACETYLTRANSFERASE 60"/>
    <property type="match status" value="1"/>
</dbReference>
<protein>
    <recommendedName>
        <fullName evidence="8">N-alpha-acetyltransferase 60</fullName>
        <ecNumber evidence="7">2.3.1.259</ecNumber>
        <ecNumber evidence="1">2.3.1.48</ecNumber>
    </recommendedName>
</protein>
<evidence type="ECO:0000256" key="3">
    <source>
        <dbReference type="ARBA" id="ARBA00022829"/>
    </source>
</evidence>
<comment type="caution">
    <text evidence="12">The sequence shown here is derived from an EMBL/GenBank/DDBJ whole genome shotgun (WGS) entry which is preliminary data.</text>
</comment>
<dbReference type="EMBL" id="JAKKPZ010000006">
    <property type="protein sequence ID" value="KAI1720364.1"/>
    <property type="molecule type" value="Genomic_DNA"/>
</dbReference>
<dbReference type="CDD" id="cd04301">
    <property type="entry name" value="NAT_SF"/>
    <property type="match status" value="1"/>
</dbReference>
<evidence type="ECO:0000313" key="12">
    <source>
        <dbReference type="EMBL" id="KAI1720364.1"/>
    </source>
</evidence>
<dbReference type="EC" id="2.3.1.48" evidence="1"/>
<dbReference type="Pfam" id="PF00583">
    <property type="entry name" value="Acetyltransf_1"/>
    <property type="match status" value="1"/>
</dbReference>
<proteinExistence type="inferred from homology"/>
<dbReference type="Gene3D" id="3.40.630.30">
    <property type="match status" value="1"/>
</dbReference>
<dbReference type="GO" id="GO:0000139">
    <property type="term" value="C:Golgi membrane"/>
    <property type="evidence" value="ECO:0007669"/>
    <property type="project" value="TreeGrafter"/>
</dbReference>
<evidence type="ECO:0000256" key="4">
    <source>
        <dbReference type="ARBA" id="ARBA00022853"/>
    </source>
</evidence>
<keyword evidence="2" id="KW-0808">Transferase</keyword>
<dbReference type="GO" id="GO:0120518">
    <property type="term" value="F:protein N-terminal-methionine acetyltransferase activity"/>
    <property type="evidence" value="ECO:0007669"/>
    <property type="project" value="UniProtKB-EC"/>
</dbReference>
<evidence type="ECO:0000256" key="7">
    <source>
        <dbReference type="ARBA" id="ARBA00026111"/>
    </source>
</evidence>
<evidence type="ECO:0000256" key="1">
    <source>
        <dbReference type="ARBA" id="ARBA00013184"/>
    </source>
</evidence>
<evidence type="ECO:0000256" key="9">
    <source>
        <dbReference type="ARBA" id="ARBA00048017"/>
    </source>
</evidence>
<evidence type="ECO:0000313" key="13">
    <source>
        <dbReference type="Proteomes" id="UP001201812"/>
    </source>
</evidence>